<reference evidence="5" key="1">
    <citation type="submission" date="2020-04" db="EMBL/GenBank/DDBJ databases">
        <authorList>
            <person name="Neveu A P."/>
        </authorList>
    </citation>
    <scope>NUCLEOTIDE SEQUENCE</scope>
    <source>
        <tissue evidence="5">Whole embryo</tissue>
    </source>
</reference>
<feature type="domain" description="FAD/NAD(P)-binding" evidence="4">
    <location>
        <begin position="26"/>
        <end position="179"/>
    </location>
</feature>
<evidence type="ECO:0000313" key="5">
    <source>
        <dbReference type="EMBL" id="CAB3265338.1"/>
    </source>
</evidence>
<organism evidence="5">
    <name type="scientific">Phallusia mammillata</name>
    <dbReference type="NCBI Taxonomy" id="59560"/>
    <lineage>
        <taxon>Eukaryota</taxon>
        <taxon>Metazoa</taxon>
        <taxon>Chordata</taxon>
        <taxon>Tunicata</taxon>
        <taxon>Ascidiacea</taxon>
        <taxon>Phlebobranchia</taxon>
        <taxon>Ascidiidae</taxon>
        <taxon>Phallusia</taxon>
    </lineage>
</organism>
<gene>
    <name evidence="5" type="primary">Pyroxd1-002</name>
</gene>
<dbReference type="InterPro" id="IPR023753">
    <property type="entry name" value="FAD/NAD-binding_dom"/>
</dbReference>
<sequence length="508" mass="56011">MICRTLDRFETAALKFTASMENPVFIVVGGGIAGVSCAETINALEPSAKVVIISVSPLIKAVRNVQELTRTLASFDVDETSIKDYSDLHPNISIIHDIVKEINSGEKFVVTGCGETLKYTKLCVCTGARQNVIFSDNKHVVGIRDTASAKELDRKLHNAERLVVVGNGGIAIELIFQIECCNVVWVIKDKAIGQVFFDPGASQFFLPILLNKKTDSSDMKRMTYKLEQSAATKAGHVTGGALGPDWHQNLQLAGQAGQTKEINIQYQAEVETLLSSDQVDHSEVDRKSNKSLWPVYAKLTNGKVLGCDFIVSATGVVPNTEVLTQLPCSFSEDGGVRIDENMRVTGLCGVYAAGDVCSTTAWQKKPHWHQMRLWTQARQMGMFAAQCMISHHKNIQTSNSSDCETPQDICFDLFAHATRFFGKRVILLGRYNAQGIEDSQGLEFLLRTTPGEEYIKVVMLNGRMQGAVLIGETDLEETFENLILNEIDLSMLGEDLLNPDVDITDYFD</sequence>
<dbReference type="EMBL" id="LR789476">
    <property type="protein sequence ID" value="CAB3265338.1"/>
    <property type="molecule type" value="mRNA"/>
</dbReference>
<dbReference type="InterPro" id="IPR036188">
    <property type="entry name" value="FAD/NAD-bd_sf"/>
</dbReference>
<feature type="domain" description="FAD/NAD(P)-binding" evidence="4">
    <location>
        <begin position="293"/>
        <end position="381"/>
    </location>
</feature>
<dbReference type="SUPFAM" id="SSF51735">
    <property type="entry name" value="NAD(P)-binding Rossmann-fold domains"/>
    <property type="match status" value="1"/>
</dbReference>
<keyword evidence="2" id="KW-0285">Flavoprotein</keyword>
<dbReference type="AlphaFoldDB" id="A0A6F9DQR9"/>
<dbReference type="Gene3D" id="3.50.50.60">
    <property type="entry name" value="FAD/NAD(P)-binding domain"/>
    <property type="match status" value="3"/>
</dbReference>
<dbReference type="InterPro" id="IPR036291">
    <property type="entry name" value="NAD(P)-bd_dom_sf"/>
</dbReference>
<dbReference type="PRINTS" id="PR00368">
    <property type="entry name" value="FADPNR"/>
</dbReference>
<comment type="cofactor">
    <cofactor evidence="1">
        <name>FAD</name>
        <dbReference type="ChEBI" id="CHEBI:57692"/>
    </cofactor>
</comment>
<dbReference type="SUPFAM" id="SSF51905">
    <property type="entry name" value="FAD/NAD(P)-binding domain"/>
    <property type="match status" value="1"/>
</dbReference>
<dbReference type="Pfam" id="PF07992">
    <property type="entry name" value="Pyr_redox_2"/>
    <property type="match status" value="2"/>
</dbReference>
<evidence type="ECO:0000256" key="2">
    <source>
        <dbReference type="ARBA" id="ARBA00022630"/>
    </source>
</evidence>
<evidence type="ECO:0000256" key="1">
    <source>
        <dbReference type="ARBA" id="ARBA00001974"/>
    </source>
</evidence>
<evidence type="ECO:0000259" key="4">
    <source>
        <dbReference type="Pfam" id="PF07992"/>
    </source>
</evidence>
<name>A0A6F9DQR9_9ASCI</name>
<dbReference type="PANTHER" id="PTHR43429">
    <property type="entry name" value="PYRIDINE NUCLEOTIDE-DISULFIDE OXIDOREDUCTASE DOMAIN-CONTAINING"/>
    <property type="match status" value="1"/>
</dbReference>
<keyword evidence="3" id="KW-0274">FAD</keyword>
<dbReference type="PANTHER" id="PTHR43429:SF2">
    <property type="entry name" value="PYRIDINE NUCLEOTIDE-DISULFIDE OXIDOREDUCTASE DOMAIN-CONTAINING PROTEIN 1"/>
    <property type="match status" value="1"/>
</dbReference>
<evidence type="ECO:0000256" key="3">
    <source>
        <dbReference type="ARBA" id="ARBA00022827"/>
    </source>
</evidence>
<accession>A0A6F9DQR9</accession>
<dbReference type="InterPro" id="IPR050260">
    <property type="entry name" value="FAD-bd_OxRdtase"/>
</dbReference>
<dbReference type="GO" id="GO:0016491">
    <property type="term" value="F:oxidoreductase activity"/>
    <property type="evidence" value="ECO:0007669"/>
    <property type="project" value="InterPro"/>
</dbReference>
<protein>
    <submittedName>
        <fullName evidence="5">Pyridine nucleotide-disulfide oxidoreductase domain-containing protein 1-like</fullName>
    </submittedName>
</protein>
<proteinExistence type="evidence at transcript level"/>